<dbReference type="PROSITE" id="PS00109">
    <property type="entry name" value="PROTEIN_KINASE_TYR"/>
    <property type="match status" value="1"/>
</dbReference>
<dbReference type="InterPro" id="IPR008266">
    <property type="entry name" value="Tyr_kinase_AS"/>
</dbReference>
<feature type="domain" description="Protein kinase" evidence="13">
    <location>
        <begin position="938"/>
        <end position="1242"/>
    </location>
</feature>
<dbReference type="InterPro" id="IPR000719">
    <property type="entry name" value="Prot_kinase_dom"/>
</dbReference>
<dbReference type="Pfam" id="PF23446">
    <property type="entry name" value="LysM1_NFP_LYK"/>
    <property type="match status" value="1"/>
</dbReference>
<dbReference type="AlphaFoldDB" id="V4RW11"/>
<evidence type="ECO:0000256" key="6">
    <source>
        <dbReference type="ARBA" id="ARBA00022840"/>
    </source>
</evidence>
<dbReference type="InterPro" id="IPR052611">
    <property type="entry name" value="Plant_RLK_LysM"/>
</dbReference>
<name>V4RW11_CITCL</name>
<evidence type="ECO:0000256" key="4">
    <source>
        <dbReference type="ARBA" id="ARBA00022729"/>
    </source>
</evidence>
<protein>
    <recommendedName>
        <fullName evidence="17">Protein kinase domain-containing protein</fullName>
    </recommendedName>
</protein>
<dbReference type="GO" id="GO:0005524">
    <property type="term" value="F:ATP binding"/>
    <property type="evidence" value="ECO:0007669"/>
    <property type="project" value="UniProtKB-KW"/>
</dbReference>
<evidence type="ECO:0000256" key="8">
    <source>
        <dbReference type="ARBA" id="ARBA00023136"/>
    </source>
</evidence>
<keyword evidence="4 12" id="KW-0732">Signal</keyword>
<keyword evidence="16" id="KW-1185">Reference proteome</keyword>
<evidence type="ECO:0000313" key="16">
    <source>
        <dbReference type="Proteomes" id="UP000030687"/>
    </source>
</evidence>
<dbReference type="SUPFAM" id="SSF54106">
    <property type="entry name" value="LysM domain"/>
    <property type="match status" value="1"/>
</dbReference>
<evidence type="ECO:0000256" key="11">
    <source>
        <dbReference type="SAM" id="Phobius"/>
    </source>
</evidence>
<dbReference type="SMART" id="SM00220">
    <property type="entry name" value="S_TKc"/>
    <property type="match status" value="2"/>
</dbReference>
<keyword evidence="2" id="KW-1003">Cell membrane</keyword>
<reference evidence="15 16" key="1">
    <citation type="submission" date="2013-10" db="EMBL/GenBank/DDBJ databases">
        <authorList>
            <consortium name="International Citrus Genome Consortium"/>
            <person name="Jenkins J."/>
            <person name="Schmutz J."/>
            <person name="Prochnik S."/>
            <person name="Rokhsar D."/>
            <person name="Gmitter F."/>
            <person name="Ollitrault P."/>
            <person name="Machado M."/>
            <person name="Talon M."/>
            <person name="Wincker P."/>
            <person name="Jaillon O."/>
            <person name="Morgante M."/>
        </authorList>
    </citation>
    <scope>NUCLEOTIDE SEQUENCE</scope>
    <source>
        <strain evidence="16">cv. Clemenules</strain>
    </source>
</reference>
<dbReference type="InterPro" id="IPR018392">
    <property type="entry name" value="LysM"/>
</dbReference>
<dbReference type="PROSITE" id="PS51782">
    <property type="entry name" value="LYSM"/>
    <property type="match status" value="2"/>
</dbReference>
<dbReference type="FunFam" id="1.10.510.10:FF:000468">
    <property type="entry name" value="PTI1-like tyrosine-protein kinase 3"/>
    <property type="match status" value="2"/>
</dbReference>
<dbReference type="InterPro" id="IPR056561">
    <property type="entry name" value="NFP_LYK_LysM1"/>
</dbReference>
<dbReference type="EMBL" id="KI536925">
    <property type="protein sequence ID" value="ESR38998.1"/>
    <property type="molecule type" value="Genomic_DNA"/>
</dbReference>
<dbReference type="Pfam" id="PF23472">
    <property type="entry name" value="LysM2_CERK1_LYK3_4_5"/>
    <property type="match status" value="2"/>
</dbReference>
<feature type="chain" id="PRO_5004726026" description="Protein kinase domain-containing protein" evidence="12">
    <location>
        <begin position="27"/>
        <end position="1246"/>
    </location>
</feature>
<organism evidence="15 16">
    <name type="scientific">Citrus clementina</name>
    <name type="common">Clementine</name>
    <name type="synonym">Citrus deliciosa x Citrus sinensis</name>
    <dbReference type="NCBI Taxonomy" id="85681"/>
    <lineage>
        <taxon>Eukaryota</taxon>
        <taxon>Viridiplantae</taxon>
        <taxon>Streptophyta</taxon>
        <taxon>Embryophyta</taxon>
        <taxon>Tracheophyta</taxon>
        <taxon>Spermatophyta</taxon>
        <taxon>Magnoliopsida</taxon>
        <taxon>eudicotyledons</taxon>
        <taxon>Gunneridae</taxon>
        <taxon>Pentapetalae</taxon>
        <taxon>rosids</taxon>
        <taxon>malvids</taxon>
        <taxon>Sapindales</taxon>
        <taxon>Rutaceae</taxon>
        <taxon>Aurantioideae</taxon>
        <taxon>Citrus</taxon>
    </lineage>
</organism>
<evidence type="ECO:0000256" key="2">
    <source>
        <dbReference type="ARBA" id="ARBA00022475"/>
    </source>
</evidence>
<evidence type="ECO:0008006" key="17">
    <source>
        <dbReference type="Google" id="ProtNLM"/>
    </source>
</evidence>
<dbReference type="InParanoid" id="V4RW11"/>
<evidence type="ECO:0000256" key="5">
    <source>
        <dbReference type="ARBA" id="ARBA00022741"/>
    </source>
</evidence>
<dbReference type="PROSITE" id="PS50011">
    <property type="entry name" value="PROTEIN_KINASE_DOM"/>
    <property type="match status" value="2"/>
</dbReference>
<dbReference type="SMART" id="SM00257">
    <property type="entry name" value="LysM"/>
    <property type="match status" value="2"/>
</dbReference>
<dbReference type="SUPFAM" id="SSF56112">
    <property type="entry name" value="Protein kinase-like (PK-like)"/>
    <property type="match status" value="2"/>
</dbReference>
<keyword evidence="7 11" id="KW-1133">Transmembrane helix</keyword>
<dbReference type="eggNOG" id="ENOG502QSFN">
    <property type="taxonomic scope" value="Eukaryota"/>
</dbReference>
<feature type="domain" description="LysM" evidence="14">
    <location>
        <begin position="177"/>
        <end position="222"/>
    </location>
</feature>
<keyword evidence="9" id="KW-1015">Disulfide bond</keyword>
<dbReference type="Gene3D" id="1.10.510.10">
    <property type="entry name" value="Transferase(Phosphotransferase) domain 1"/>
    <property type="match status" value="2"/>
</dbReference>
<feature type="transmembrane region" description="Helical" evidence="11">
    <location>
        <begin position="263"/>
        <end position="289"/>
    </location>
</feature>
<evidence type="ECO:0000259" key="13">
    <source>
        <dbReference type="PROSITE" id="PS50011"/>
    </source>
</evidence>
<evidence type="ECO:0000259" key="14">
    <source>
        <dbReference type="PROSITE" id="PS51782"/>
    </source>
</evidence>
<feature type="region of interest" description="Disordered" evidence="10">
    <location>
        <begin position="226"/>
        <end position="257"/>
    </location>
</feature>
<feature type="domain" description="LysM" evidence="14">
    <location>
        <begin position="808"/>
        <end position="853"/>
    </location>
</feature>
<sequence>MFNMGFLPCISVFTLFTLSFISSIQSQQPYIGRATTACSSFDTTNSALGYSCNGLNRSCLAFLIFRSKPPFNTPSELSKINSVSETATFETNQMVIVPVNCSCSGKHYQANTTYFVQNGDTYFLIANNTFQGLSTCQALQDEHGNVSNFGVGTRLLAPLRCACPTKNQTDSGVHYLLSYLVEGDNTVYGISKRFGVDTDRTLEANGLSEGAPNIYPFTTLLVPLENPPSSSQTTEQRPLLPSSPPPPPPPPNSSSNKGAKKTWIYVVIGVLAGIALTLIFGMIIFYMFFRISYKKEFDSTIVSSSFEACEKASNKKLDEESRDFLESISDIAQSLKVYTFEELQAATDDFNPSCWIKGSVYRGKIGGDFVAIKKVHGDASDQIKLLNKINHSSLIRLLGICFNGGNWYLVYEYAVNGSLNVWINDKGGKFLDWAQRIQIALDVATGLNYLHSFTNPPHVHKDIKCSNVLLDTDFRAKIANFALARPAERQEGEFALTSHIVGTKGYMAPEYLENGLVSTKLDVYAFGVLMLEMLSGKEAPALYSEENMLLVDVLNPVLHKEDGEESLRHLMDPSMQGNYPPVTAILVIRLIESCLKKDPSGRPAMDKIAHLVDSLIGLVYTLTDSQDAIFLQLKKANPSFHQKKKVGNSVMDCNDDDENGPSPAFLYTCNGNNRPCQGFLIFKSQPPYDTVSSISNLTSSDPTELARVNNISNSAAALPLDKEVIVPVSCYCSGLYYQANTSFIIPTIYHTYFSIANNTYQGLSTCNILKHENNYSETSLDQGLTLRVPLRCACPTSNQIVNGTKFLLTYLVSWGDSVPDISKRFNVSIESIVNANGFTEDDPLLFPFTTILIPLTTEPLSSQTIIHYPPPPSSPIVPTRKYNQTSSRGIYLWVGIGIGISLLVICFVLSIVLFHHKRRRDEAARKDGKREKKRNLPEDFLVSVSNLDRGLKFYKYEDLVVATENFSPKNMIDGSVFRGIINGSTVAIKCMRRSISKEVNLLKKINHFNLINLFGACEHDGVFYLVYEFMENGSLSDWLHKKRYPEFVSWNCRFRIALDVAHGLHYLHNCTDPGYVHKDISSGNILLDKNLRAKLANFSFVRSAVREESGYSSTKTAVGTNGYMAPEYMEYGLVTPEMDTYAFGVVLLELITGKEAAYKQDGEEILLAEAVFSMVEGGNAEAKLSVLVDPNLQANKKEIAHHLIMLCLACIAREPESRPSMAEVVSTLMKIQLDVQRSQTLLLERI</sequence>
<dbReference type="Proteomes" id="UP000030687">
    <property type="component" value="Unassembled WGS sequence"/>
</dbReference>
<proteinExistence type="predicted"/>
<accession>V4RW11</accession>
<keyword evidence="8 11" id="KW-0472">Membrane</keyword>
<dbReference type="Pfam" id="PF23473">
    <property type="entry name" value="LysM3_LYK4_5"/>
    <property type="match status" value="2"/>
</dbReference>
<evidence type="ECO:0000256" key="12">
    <source>
        <dbReference type="SAM" id="SignalP"/>
    </source>
</evidence>
<comment type="subcellular location">
    <subcellularLocation>
        <location evidence="1">Cell membrane</location>
        <topology evidence="1">Single-pass membrane protein</topology>
    </subcellularLocation>
</comment>
<dbReference type="KEGG" id="cic:CICLE_v10024731mg"/>
<dbReference type="GO" id="GO:0005886">
    <property type="term" value="C:plasma membrane"/>
    <property type="evidence" value="ECO:0007669"/>
    <property type="project" value="UniProtKB-SubCell"/>
</dbReference>
<feature type="domain" description="Protein kinase" evidence="13">
    <location>
        <begin position="295"/>
        <end position="616"/>
    </location>
</feature>
<dbReference type="Pfam" id="PF07714">
    <property type="entry name" value="PK_Tyr_Ser-Thr"/>
    <property type="match status" value="2"/>
</dbReference>
<dbReference type="PANTHER" id="PTHR45927:SF11">
    <property type="entry name" value="LYSM DOMAIN RECEPTOR-LIKE KINASE 4"/>
    <property type="match status" value="1"/>
</dbReference>
<evidence type="ECO:0000313" key="15">
    <source>
        <dbReference type="EMBL" id="ESR38998.1"/>
    </source>
</evidence>
<dbReference type="PANTHER" id="PTHR45927">
    <property type="entry name" value="LYSM-DOMAIN RECEPTOR-LIKE KINASE-RELATED"/>
    <property type="match status" value="1"/>
</dbReference>
<dbReference type="Gramene" id="ESR38998">
    <property type="protein sequence ID" value="ESR38998"/>
    <property type="gene ID" value="CICLE_v10024731mg"/>
</dbReference>
<dbReference type="GO" id="GO:0045087">
    <property type="term" value="P:innate immune response"/>
    <property type="evidence" value="ECO:0007669"/>
    <property type="project" value="UniProtKB-ARBA"/>
</dbReference>
<dbReference type="GO" id="GO:0004672">
    <property type="term" value="F:protein kinase activity"/>
    <property type="evidence" value="ECO:0007669"/>
    <property type="project" value="InterPro"/>
</dbReference>
<keyword evidence="6" id="KW-0067">ATP-binding</keyword>
<dbReference type="InterPro" id="IPR056563">
    <property type="entry name" value="LysM3_LYK4_5"/>
</dbReference>
<evidence type="ECO:0000256" key="9">
    <source>
        <dbReference type="ARBA" id="ARBA00023157"/>
    </source>
</evidence>
<feature type="compositionally biased region" description="Pro residues" evidence="10">
    <location>
        <begin position="241"/>
        <end position="252"/>
    </location>
</feature>
<evidence type="ECO:0000256" key="7">
    <source>
        <dbReference type="ARBA" id="ARBA00022989"/>
    </source>
</evidence>
<feature type="transmembrane region" description="Helical" evidence="11">
    <location>
        <begin position="890"/>
        <end position="914"/>
    </location>
</feature>
<dbReference type="Gene3D" id="3.30.200.20">
    <property type="entry name" value="Phosphorylase Kinase, domain 1"/>
    <property type="match status" value="2"/>
</dbReference>
<evidence type="ECO:0000256" key="10">
    <source>
        <dbReference type="SAM" id="MobiDB-lite"/>
    </source>
</evidence>
<evidence type="ECO:0000256" key="1">
    <source>
        <dbReference type="ARBA" id="ARBA00004162"/>
    </source>
</evidence>
<dbReference type="InterPro" id="IPR056562">
    <property type="entry name" value="LysM2_CERK1_LYK3_4_5"/>
</dbReference>
<keyword evidence="5" id="KW-0547">Nucleotide-binding</keyword>
<feature type="signal peptide" evidence="12">
    <location>
        <begin position="1"/>
        <end position="26"/>
    </location>
</feature>
<evidence type="ECO:0000256" key="3">
    <source>
        <dbReference type="ARBA" id="ARBA00022692"/>
    </source>
</evidence>
<gene>
    <name evidence="15" type="ORF">CICLE_v10024731mg</name>
</gene>
<dbReference type="Gene3D" id="3.10.350.10">
    <property type="entry name" value="LysM domain"/>
    <property type="match status" value="2"/>
</dbReference>
<dbReference type="InterPro" id="IPR001245">
    <property type="entry name" value="Ser-Thr/Tyr_kinase_cat_dom"/>
</dbReference>
<feature type="compositionally biased region" description="Polar residues" evidence="10">
    <location>
        <begin position="227"/>
        <end position="236"/>
    </location>
</feature>
<keyword evidence="3 11" id="KW-0812">Transmembrane</keyword>
<dbReference type="OMA" id="WYLVHEY"/>
<dbReference type="InterPro" id="IPR011009">
    <property type="entry name" value="Kinase-like_dom_sf"/>
</dbReference>
<dbReference type="InterPro" id="IPR036779">
    <property type="entry name" value="LysM_dom_sf"/>
</dbReference>